<evidence type="ECO:0000259" key="1">
    <source>
        <dbReference type="Pfam" id="PF08530"/>
    </source>
</evidence>
<dbReference type="SUPFAM" id="SSF49785">
    <property type="entry name" value="Galactose-binding domain-like"/>
    <property type="match status" value="1"/>
</dbReference>
<dbReference type="Gene3D" id="3.40.50.1820">
    <property type="entry name" value="alpha/beta hydrolase"/>
    <property type="match status" value="1"/>
</dbReference>
<dbReference type="InterPro" id="IPR029058">
    <property type="entry name" value="AB_hydrolase_fold"/>
</dbReference>
<dbReference type="InterPro" id="IPR013736">
    <property type="entry name" value="Xaa-Pro_dipept_C"/>
</dbReference>
<feature type="non-terminal residue" evidence="2">
    <location>
        <position position="230"/>
    </location>
</feature>
<dbReference type="Pfam" id="PF08530">
    <property type="entry name" value="PepX_C"/>
    <property type="match status" value="1"/>
</dbReference>
<feature type="domain" description="Xaa-Pro dipeptidyl-peptidase C-terminal" evidence="1">
    <location>
        <begin position="113"/>
        <end position="228"/>
    </location>
</feature>
<organism evidence="2 3">
    <name type="scientific">Cryomyces minteri</name>
    <dbReference type="NCBI Taxonomy" id="331657"/>
    <lineage>
        <taxon>Eukaryota</taxon>
        <taxon>Fungi</taxon>
        <taxon>Dikarya</taxon>
        <taxon>Ascomycota</taxon>
        <taxon>Pezizomycotina</taxon>
        <taxon>Dothideomycetes</taxon>
        <taxon>Dothideomycetes incertae sedis</taxon>
        <taxon>Cryomyces</taxon>
    </lineage>
</organism>
<dbReference type="STRING" id="331657.A0A4V5N8A0"/>
<keyword evidence="3" id="KW-1185">Reference proteome</keyword>
<dbReference type="Proteomes" id="UP000308768">
    <property type="component" value="Unassembled WGS sequence"/>
</dbReference>
<evidence type="ECO:0000313" key="3">
    <source>
        <dbReference type="Proteomes" id="UP000308768"/>
    </source>
</evidence>
<gene>
    <name evidence="2" type="ORF">B0A49_13604</name>
</gene>
<dbReference type="AlphaFoldDB" id="A0A4V5N8A0"/>
<dbReference type="OrthoDB" id="3943240at2759"/>
<dbReference type="SUPFAM" id="SSF53474">
    <property type="entry name" value="alpha/beta-Hydrolases"/>
    <property type="match status" value="1"/>
</dbReference>
<sequence>MNNVFAGQYQWGIAGKHEVEDMARMVKSHPIFDDYWAGKYDEVERIDIPLYLLGSFGNPFHVYGSFDTFRRARSERKWLRVHSTFEWYEMYERASNDDLQRFFDRYCKGIIINGWEQDTPPLRLSLHGCGSVPNIVERPETEFPLRRQQLTTYYLDGATKTLHASPQHREFPVFHDGHGLEGSSDFILKFSEYTEIAGYAKVRLWMSCKEKDDMDVVVQIRKVDKSGKPL</sequence>
<evidence type="ECO:0000313" key="2">
    <source>
        <dbReference type="EMBL" id="TKA42739.1"/>
    </source>
</evidence>
<dbReference type="GO" id="GO:0008239">
    <property type="term" value="F:dipeptidyl-peptidase activity"/>
    <property type="evidence" value="ECO:0007669"/>
    <property type="project" value="InterPro"/>
</dbReference>
<proteinExistence type="predicted"/>
<accession>A0A4V5N8A0</accession>
<reference evidence="2 3" key="1">
    <citation type="submission" date="2017-03" db="EMBL/GenBank/DDBJ databases">
        <title>Genomes of endolithic fungi from Antarctica.</title>
        <authorList>
            <person name="Coleine C."/>
            <person name="Masonjones S."/>
            <person name="Stajich J.E."/>
        </authorList>
    </citation>
    <scope>NUCLEOTIDE SEQUENCE [LARGE SCALE GENOMIC DNA]</scope>
    <source>
        <strain evidence="2 3">CCFEE 5187</strain>
    </source>
</reference>
<dbReference type="Gene3D" id="2.60.120.260">
    <property type="entry name" value="Galactose-binding domain-like"/>
    <property type="match status" value="1"/>
</dbReference>
<dbReference type="EMBL" id="NAJN01003178">
    <property type="protein sequence ID" value="TKA42739.1"/>
    <property type="molecule type" value="Genomic_DNA"/>
</dbReference>
<protein>
    <recommendedName>
        <fullName evidence="1">Xaa-Pro dipeptidyl-peptidase C-terminal domain-containing protein</fullName>
    </recommendedName>
</protein>
<dbReference type="InterPro" id="IPR008979">
    <property type="entry name" value="Galactose-bd-like_sf"/>
</dbReference>
<comment type="caution">
    <text evidence="2">The sequence shown here is derived from an EMBL/GenBank/DDBJ whole genome shotgun (WGS) entry which is preliminary data.</text>
</comment>
<name>A0A4V5N8A0_9PEZI</name>